<evidence type="ECO:0000256" key="2">
    <source>
        <dbReference type="ARBA" id="ARBA00004651"/>
    </source>
</evidence>
<dbReference type="PANTHER" id="PTHR34148">
    <property type="entry name" value="ADENOSYLCOBINAMIDE-GDP RIBAZOLETRANSFERASE"/>
    <property type="match status" value="1"/>
</dbReference>
<feature type="transmembrane region" description="Helical" evidence="19">
    <location>
        <begin position="48"/>
        <end position="71"/>
    </location>
</feature>
<evidence type="ECO:0000256" key="5">
    <source>
        <dbReference type="ARBA" id="ARBA00013200"/>
    </source>
</evidence>
<dbReference type="InterPro" id="IPR003805">
    <property type="entry name" value="CobS"/>
</dbReference>
<accession>A0A6G8Q8L1</accession>
<comment type="catalytic activity">
    <reaction evidence="18 19">
        <text>alpha-ribazole 5'-phosphate + adenosylcob(III)inamide-GDP = adenosylcob(III)alamin 5'-phosphate + GMP + H(+)</text>
        <dbReference type="Rhea" id="RHEA:23560"/>
        <dbReference type="ChEBI" id="CHEBI:15378"/>
        <dbReference type="ChEBI" id="CHEBI:57918"/>
        <dbReference type="ChEBI" id="CHEBI:58115"/>
        <dbReference type="ChEBI" id="CHEBI:60487"/>
        <dbReference type="ChEBI" id="CHEBI:60493"/>
        <dbReference type="EC" id="2.7.8.26"/>
    </reaction>
</comment>
<keyword evidence="13 19" id="KW-0472">Membrane</keyword>
<organism evidence="20 21">
    <name type="scientific">Rubrobacter tropicus</name>
    <dbReference type="NCBI Taxonomy" id="2653851"/>
    <lineage>
        <taxon>Bacteria</taxon>
        <taxon>Bacillati</taxon>
        <taxon>Actinomycetota</taxon>
        <taxon>Rubrobacteria</taxon>
        <taxon>Rubrobacterales</taxon>
        <taxon>Rubrobacteraceae</taxon>
        <taxon>Rubrobacter</taxon>
    </lineage>
</organism>
<evidence type="ECO:0000256" key="9">
    <source>
        <dbReference type="ARBA" id="ARBA00022679"/>
    </source>
</evidence>
<evidence type="ECO:0000256" key="3">
    <source>
        <dbReference type="ARBA" id="ARBA00004663"/>
    </source>
</evidence>
<dbReference type="PANTHER" id="PTHR34148:SF1">
    <property type="entry name" value="ADENOSYLCOBINAMIDE-GDP RIBAZOLETRANSFERASE"/>
    <property type="match status" value="1"/>
</dbReference>
<dbReference type="Pfam" id="PF02654">
    <property type="entry name" value="CobS"/>
    <property type="match status" value="1"/>
</dbReference>
<evidence type="ECO:0000313" key="21">
    <source>
        <dbReference type="Proteomes" id="UP000501452"/>
    </source>
</evidence>
<keyword evidence="7 19" id="KW-1003">Cell membrane</keyword>
<comment type="catalytic activity">
    <reaction evidence="17 19">
        <text>alpha-ribazole + adenosylcob(III)inamide-GDP = adenosylcob(III)alamin + GMP + H(+)</text>
        <dbReference type="Rhea" id="RHEA:16049"/>
        <dbReference type="ChEBI" id="CHEBI:10329"/>
        <dbReference type="ChEBI" id="CHEBI:15378"/>
        <dbReference type="ChEBI" id="CHEBI:18408"/>
        <dbReference type="ChEBI" id="CHEBI:58115"/>
        <dbReference type="ChEBI" id="CHEBI:60487"/>
        <dbReference type="EC" id="2.7.8.26"/>
    </reaction>
</comment>
<keyword evidence="11 19" id="KW-0460">Magnesium</keyword>
<evidence type="ECO:0000256" key="18">
    <source>
        <dbReference type="ARBA" id="ARBA00049504"/>
    </source>
</evidence>
<comment type="cofactor">
    <cofactor evidence="1 19">
        <name>Mg(2+)</name>
        <dbReference type="ChEBI" id="CHEBI:18420"/>
    </cofactor>
</comment>
<comment type="similarity">
    <text evidence="4 19">Belongs to the CobS family.</text>
</comment>
<keyword evidence="10 19" id="KW-0812">Transmembrane</keyword>
<keyword evidence="8 19" id="KW-0169">Cobalamin biosynthesis</keyword>
<dbReference type="EC" id="2.7.8.26" evidence="5 19"/>
<evidence type="ECO:0000256" key="16">
    <source>
        <dbReference type="ARBA" id="ARBA00032853"/>
    </source>
</evidence>
<dbReference type="KEGG" id="rub:GBA63_09285"/>
<evidence type="ECO:0000256" key="19">
    <source>
        <dbReference type="HAMAP-Rule" id="MF_00719"/>
    </source>
</evidence>
<evidence type="ECO:0000256" key="15">
    <source>
        <dbReference type="ARBA" id="ARBA00032605"/>
    </source>
</evidence>
<keyword evidence="9 19" id="KW-0808">Transferase</keyword>
<reference evidence="20 21" key="1">
    <citation type="submission" date="2019-10" db="EMBL/GenBank/DDBJ databases">
        <title>Rubrobacter sp nov SCSIO 52090 isolated from a deep-sea sediment in the South China Sea.</title>
        <authorList>
            <person name="Chen R.W."/>
        </authorList>
    </citation>
    <scope>NUCLEOTIDE SEQUENCE [LARGE SCALE GENOMIC DNA]</scope>
    <source>
        <strain evidence="20 21">SCSIO 52909</strain>
    </source>
</reference>
<evidence type="ECO:0000256" key="12">
    <source>
        <dbReference type="ARBA" id="ARBA00022989"/>
    </source>
</evidence>
<comment type="function">
    <text evidence="14 19">Joins adenosylcobinamide-GDP and alpha-ribazole to generate adenosylcobalamin (Ado-cobalamin). Also synthesizes adenosylcobalamin 5'-phosphate from adenosylcobinamide-GDP and alpha-ribazole 5'-phosphate.</text>
</comment>
<comment type="subcellular location">
    <subcellularLocation>
        <location evidence="2 19">Cell membrane</location>
        <topology evidence="2 19">Multi-pass membrane protein</topology>
    </subcellularLocation>
</comment>
<gene>
    <name evidence="19" type="primary">cobS</name>
    <name evidence="20" type="ORF">GBA63_09285</name>
</gene>
<dbReference type="HAMAP" id="MF_00719">
    <property type="entry name" value="CobS"/>
    <property type="match status" value="1"/>
</dbReference>
<dbReference type="Proteomes" id="UP000501452">
    <property type="component" value="Chromosome"/>
</dbReference>
<comment type="caution">
    <text evidence="19">Lacks conserved residue(s) required for the propagation of feature annotation.</text>
</comment>
<dbReference type="GO" id="GO:0051073">
    <property type="term" value="F:adenosylcobinamide-GDP ribazoletransferase activity"/>
    <property type="evidence" value="ECO:0007669"/>
    <property type="project" value="UniProtKB-UniRule"/>
</dbReference>
<sequence length="192" mass="19071">MRGGGSGARGVLLAAGFHHSDGVLDAGDALMVHGDSARRRAVLKDGRVGVGGLGALFLVYAPAAAALAALAEVSPIRAALFLVAGEISSRSAMLLMMAFGSPAETTSSSVPFVEHLAGPRRPLALALALLAPLPFILPAGATGVLAILSVLLTAVFGLHVSGRAFGGISGDSIGATGELTRTVLLIVLSATA</sequence>
<keyword evidence="21" id="KW-1185">Reference proteome</keyword>
<protein>
    <recommendedName>
        <fullName evidence="6 19">Adenosylcobinamide-GDP ribazoletransferase</fullName>
        <ecNumber evidence="5 19">2.7.8.26</ecNumber>
    </recommendedName>
    <alternativeName>
        <fullName evidence="16 19">Cobalamin synthase</fullName>
    </alternativeName>
    <alternativeName>
        <fullName evidence="15 19">Cobalamin-5'-phosphate synthase</fullName>
    </alternativeName>
</protein>
<evidence type="ECO:0000256" key="10">
    <source>
        <dbReference type="ARBA" id="ARBA00022692"/>
    </source>
</evidence>
<evidence type="ECO:0000256" key="1">
    <source>
        <dbReference type="ARBA" id="ARBA00001946"/>
    </source>
</evidence>
<dbReference type="AlphaFoldDB" id="A0A6G8Q8L1"/>
<dbReference type="GO" id="GO:0005886">
    <property type="term" value="C:plasma membrane"/>
    <property type="evidence" value="ECO:0007669"/>
    <property type="project" value="UniProtKB-SubCell"/>
</dbReference>
<evidence type="ECO:0000256" key="11">
    <source>
        <dbReference type="ARBA" id="ARBA00022842"/>
    </source>
</evidence>
<evidence type="ECO:0000313" key="20">
    <source>
        <dbReference type="EMBL" id="QIN82824.1"/>
    </source>
</evidence>
<name>A0A6G8Q8L1_9ACTN</name>
<comment type="pathway">
    <text evidence="3 19">Cofactor biosynthesis; adenosylcobalamin biosynthesis; adenosylcobalamin from cob(II)yrinate a,c-diamide: step 7/7.</text>
</comment>
<evidence type="ECO:0000256" key="17">
    <source>
        <dbReference type="ARBA" id="ARBA00048623"/>
    </source>
</evidence>
<evidence type="ECO:0000256" key="13">
    <source>
        <dbReference type="ARBA" id="ARBA00023136"/>
    </source>
</evidence>
<dbReference type="GO" id="GO:0008818">
    <property type="term" value="F:cobalamin 5'-phosphate synthase activity"/>
    <property type="evidence" value="ECO:0007669"/>
    <property type="project" value="UniProtKB-UniRule"/>
</dbReference>
<evidence type="ECO:0000256" key="7">
    <source>
        <dbReference type="ARBA" id="ARBA00022475"/>
    </source>
</evidence>
<keyword evidence="12 19" id="KW-1133">Transmembrane helix</keyword>
<evidence type="ECO:0000256" key="8">
    <source>
        <dbReference type="ARBA" id="ARBA00022573"/>
    </source>
</evidence>
<dbReference type="EMBL" id="CP045119">
    <property type="protein sequence ID" value="QIN82824.1"/>
    <property type="molecule type" value="Genomic_DNA"/>
</dbReference>
<feature type="transmembrane region" description="Helical" evidence="19">
    <location>
        <begin position="123"/>
        <end position="156"/>
    </location>
</feature>
<evidence type="ECO:0000256" key="4">
    <source>
        <dbReference type="ARBA" id="ARBA00010561"/>
    </source>
</evidence>
<dbReference type="UniPathway" id="UPA00148">
    <property type="reaction ID" value="UER00238"/>
</dbReference>
<dbReference type="GO" id="GO:0009236">
    <property type="term" value="P:cobalamin biosynthetic process"/>
    <property type="evidence" value="ECO:0007669"/>
    <property type="project" value="UniProtKB-UniRule"/>
</dbReference>
<evidence type="ECO:0000256" key="14">
    <source>
        <dbReference type="ARBA" id="ARBA00025228"/>
    </source>
</evidence>
<evidence type="ECO:0000256" key="6">
    <source>
        <dbReference type="ARBA" id="ARBA00015850"/>
    </source>
</evidence>
<proteinExistence type="inferred from homology"/>